<dbReference type="NCBIfam" id="TIGR03558">
    <property type="entry name" value="oxido_grp_1"/>
    <property type="match status" value="1"/>
</dbReference>
<accession>A0A5D4RDU8</accession>
<comment type="caution">
    <text evidence="3">The sequence shown here is derived from an EMBL/GenBank/DDBJ whole genome shotgun (WGS) entry which is preliminary data.</text>
</comment>
<dbReference type="Gene3D" id="3.20.20.30">
    <property type="entry name" value="Luciferase-like domain"/>
    <property type="match status" value="1"/>
</dbReference>
<gene>
    <name evidence="3" type="ORF">FZD51_13365</name>
</gene>
<reference evidence="3 4" key="1">
    <citation type="submission" date="2019-08" db="EMBL/GenBank/DDBJ databases">
        <title>Bacillus genomes from the desert of Cuatro Cienegas, Coahuila.</title>
        <authorList>
            <person name="Olmedo-Alvarez G."/>
        </authorList>
    </citation>
    <scope>NUCLEOTIDE SEQUENCE [LARGE SCALE GENOMIC DNA]</scope>
    <source>
        <strain evidence="3 4">CH446_14T</strain>
    </source>
</reference>
<dbReference type="Pfam" id="PF00296">
    <property type="entry name" value="Bac_luciferase"/>
    <property type="match status" value="1"/>
</dbReference>
<comment type="similarity">
    <text evidence="1">To bacterial alkanal monooxygenase alpha and beta chains.</text>
</comment>
<evidence type="ECO:0000259" key="2">
    <source>
        <dbReference type="Pfam" id="PF00296"/>
    </source>
</evidence>
<dbReference type="GO" id="GO:0016705">
    <property type="term" value="F:oxidoreductase activity, acting on paired donors, with incorporation or reduction of molecular oxygen"/>
    <property type="evidence" value="ECO:0007669"/>
    <property type="project" value="InterPro"/>
</dbReference>
<proteinExistence type="predicted"/>
<organism evidence="3 4">
    <name type="scientific">Bacillus infantis</name>
    <dbReference type="NCBI Taxonomy" id="324767"/>
    <lineage>
        <taxon>Bacteria</taxon>
        <taxon>Bacillati</taxon>
        <taxon>Bacillota</taxon>
        <taxon>Bacilli</taxon>
        <taxon>Bacillales</taxon>
        <taxon>Bacillaceae</taxon>
        <taxon>Bacillus</taxon>
    </lineage>
</organism>
<dbReference type="PANTHER" id="PTHR30137:SF19">
    <property type="entry name" value="LUCIFERASE-LIKE MONOOXYGENASE"/>
    <property type="match status" value="1"/>
</dbReference>
<dbReference type="InterPro" id="IPR011251">
    <property type="entry name" value="Luciferase-like_dom"/>
</dbReference>
<name>A0A5D4RDU8_9BACI</name>
<dbReference type="PANTHER" id="PTHR30137">
    <property type="entry name" value="LUCIFERASE-LIKE MONOOXYGENASE"/>
    <property type="match status" value="1"/>
</dbReference>
<dbReference type="InterPro" id="IPR050766">
    <property type="entry name" value="Bact_Lucif_Oxidored"/>
</dbReference>
<dbReference type="AlphaFoldDB" id="A0A5D4RDU8"/>
<dbReference type="RefSeq" id="WP_148975227.1">
    <property type="nucleotide sequence ID" value="NZ_JBNIKT010000012.1"/>
</dbReference>
<dbReference type="InterPro" id="IPR019949">
    <property type="entry name" value="CmoO-like"/>
</dbReference>
<dbReference type="InterPro" id="IPR036661">
    <property type="entry name" value="Luciferase-like_sf"/>
</dbReference>
<sequence>MKLGILDQSPVPEGRTAHEALLASLELAQEAERLGYSRYWIAEHHNMTGLACSAPEVMLPYIGAQTSQIKIGSGAVLLPYYKPYKVAETYNMLATLFPGRIDLGIGRAPGGSAETSMALSDNFLKGVAEMPDKISELLNFLHQSHPENEMFSKVAPAPVPHSAPQPWILGTSRKSAMQAAEKGVAYCFGHFMSDQEPEEIVSLYKDSFIPSKNESYPYCIAAVNAICAETEELAEELALKSHAWRNMLSGEEGLQKSQSSLNKGEILQDMKKKMIIGNPVQAAEQLKSLASRIGADEIMIITLTTDYEDRLLSYRLIAEQMI</sequence>
<dbReference type="CDD" id="cd00347">
    <property type="entry name" value="Flavin_utilizing_monoxygenases"/>
    <property type="match status" value="2"/>
</dbReference>
<dbReference type="SUPFAM" id="SSF51679">
    <property type="entry name" value="Bacterial luciferase-like"/>
    <property type="match status" value="1"/>
</dbReference>
<dbReference type="EMBL" id="VTER01000006">
    <property type="protein sequence ID" value="TYS47908.1"/>
    <property type="molecule type" value="Genomic_DNA"/>
</dbReference>
<dbReference type="GO" id="GO:0005829">
    <property type="term" value="C:cytosol"/>
    <property type="evidence" value="ECO:0007669"/>
    <property type="project" value="TreeGrafter"/>
</dbReference>
<dbReference type="Proteomes" id="UP000322139">
    <property type="component" value="Unassembled WGS sequence"/>
</dbReference>
<evidence type="ECO:0000256" key="1">
    <source>
        <dbReference type="ARBA" id="ARBA00007789"/>
    </source>
</evidence>
<feature type="domain" description="Luciferase-like" evidence="2">
    <location>
        <begin position="1"/>
        <end position="295"/>
    </location>
</feature>
<protein>
    <submittedName>
        <fullName evidence="3">LLM class flavin-dependent oxidoreductase</fullName>
    </submittedName>
</protein>
<evidence type="ECO:0000313" key="4">
    <source>
        <dbReference type="Proteomes" id="UP000322139"/>
    </source>
</evidence>
<evidence type="ECO:0000313" key="3">
    <source>
        <dbReference type="EMBL" id="TYS47908.1"/>
    </source>
</evidence>